<dbReference type="PANTHER" id="PTHR11122:SF13">
    <property type="entry name" value="GLUCOSE-6-PHOSPHATE 1-EPIMERASE"/>
    <property type="match status" value="1"/>
</dbReference>
<dbReference type="SUPFAM" id="SSF74650">
    <property type="entry name" value="Galactose mutarotase-like"/>
    <property type="match status" value="1"/>
</dbReference>
<protein>
    <recommendedName>
        <fullName evidence="3 5">Glucose-6-phosphate 1-epimerase</fullName>
        <ecNumber evidence="3 5">5.1.3.15</ecNumber>
    </recommendedName>
</protein>
<dbReference type="GO" id="GO:0005737">
    <property type="term" value="C:cytoplasm"/>
    <property type="evidence" value="ECO:0007669"/>
    <property type="project" value="TreeGrafter"/>
</dbReference>
<comment type="similarity">
    <text evidence="2 5">Belongs to the glucose-6-phosphate 1-epimerase family.</text>
</comment>
<dbReference type="GO" id="GO:0005975">
    <property type="term" value="P:carbohydrate metabolic process"/>
    <property type="evidence" value="ECO:0007669"/>
    <property type="project" value="InterPro"/>
</dbReference>
<organism evidence="9 10">
    <name type="scientific">Parathielavia hyrcaniae</name>
    <dbReference type="NCBI Taxonomy" id="113614"/>
    <lineage>
        <taxon>Eukaryota</taxon>
        <taxon>Fungi</taxon>
        <taxon>Dikarya</taxon>
        <taxon>Ascomycota</taxon>
        <taxon>Pezizomycotina</taxon>
        <taxon>Sordariomycetes</taxon>
        <taxon>Sordariomycetidae</taxon>
        <taxon>Sordariales</taxon>
        <taxon>Chaetomiaceae</taxon>
        <taxon>Parathielavia</taxon>
    </lineage>
</organism>
<evidence type="ECO:0000256" key="4">
    <source>
        <dbReference type="ARBA" id="ARBA00023235"/>
    </source>
</evidence>
<dbReference type="AlphaFoldDB" id="A0AAN6Q471"/>
<evidence type="ECO:0000256" key="5">
    <source>
        <dbReference type="PIRNR" id="PIRNR016020"/>
    </source>
</evidence>
<feature type="region of interest" description="Disordered" evidence="8">
    <location>
        <begin position="1"/>
        <end position="25"/>
    </location>
</feature>
<dbReference type="Pfam" id="PF01263">
    <property type="entry name" value="Aldose_epim"/>
    <property type="match status" value="1"/>
</dbReference>
<feature type="binding site" evidence="7">
    <location>
        <position position="104"/>
    </location>
    <ligand>
        <name>substrate</name>
    </ligand>
</feature>
<dbReference type="InterPro" id="IPR025532">
    <property type="entry name" value="G6P_1-epimerase"/>
</dbReference>
<evidence type="ECO:0000256" key="1">
    <source>
        <dbReference type="ARBA" id="ARBA00001096"/>
    </source>
</evidence>
<feature type="binding site" evidence="7">
    <location>
        <position position="80"/>
    </location>
    <ligand>
        <name>substrate</name>
    </ligand>
</feature>
<reference evidence="9" key="2">
    <citation type="submission" date="2023-05" db="EMBL/GenBank/DDBJ databases">
        <authorList>
            <consortium name="Lawrence Berkeley National Laboratory"/>
            <person name="Steindorff A."/>
            <person name="Hensen N."/>
            <person name="Bonometti L."/>
            <person name="Westerberg I."/>
            <person name="Brannstrom I.O."/>
            <person name="Guillou S."/>
            <person name="Cros-Aarteil S."/>
            <person name="Calhoun S."/>
            <person name="Haridas S."/>
            <person name="Kuo A."/>
            <person name="Mondo S."/>
            <person name="Pangilinan J."/>
            <person name="Riley R."/>
            <person name="Labutti K."/>
            <person name="Andreopoulos B."/>
            <person name="Lipzen A."/>
            <person name="Chen C."/>
            <person name="Yanf M."/>
            <person name="Daum C."/>
            <person name="Ng V."/>
            <person name="Clum A."/>
            <person name="Ohm R."/>
            <person name="Martin F."/>
            <person name="Silar P."/>
            <person name="Natvig D."/>
            <person name="Lalanne C."/>
            <person name="Gautier V."/>
            <person name="Ament-Velasquez S.L."/>
            <person name="Kruys A."/>
            <person name="Hutchinson M.I."/>
            <person name="Powell A.J."/>
            <person name="Barry K."/>
            <person name="Miller A.N."/>
            <person name="Grigoriev I.V."/>
            <person name="Debuchy R."/>
            <person name="Gladieux P."/>
            <person name="Thoren M.H."/>
            <person name="Johannesson H."/>
        </authorList>
    </citation>
    <scope>NUCLEOTIDE SEQUENCE</scope>
    <source>
        <strain evidence="9">CBS 757.83</strain>
    </source>
</reference>
<comment type="catalytic activity">
    <reaction evidence="1">
        <text>alpha-D-glucose 6-phosphate = beta-D-glucose 6-phosphate</text>
        <dbReference type="Rhea" id="RHEA:16249"/>
        <dbReference type="ChEBI" id="CHEBI:58225"/>
        <dbReference type="ChEBI" id="CHEBI:58247"/>
        <dbReference type="EC" id="5.1.3.15"/>
    </reaction>
</comment>
<sequence length="332" mass="35656">MVERANKPKPPTLSSTPGLPPQATVTFSEDNSRVVAELPTGESVQVLLHGATVISWKDASGDEKLWLSDAAKLDGSKAVRGGIPVVFPVFGTAPTHPQTKGLPQHGFARTSRWEFLGKSTSESAADDKASASNEPTVKLDFGLSSGSPGLDPVARAHWPFRFNLIYSVTLNPSSLTTSIVATNDGAESFECQVLMHTYLRVNDITKVEIQGLSNAFYTDKVDAGAVKTQTSTPFTIAGETDRVYTPAKEEGVEEEAAVTVAEQGRPKYRVTRDNLSNVVVWNPWTDKAQGMADFEPKDGFRKMLCVEPGAVGAWQAVEAGDAFEGAQTITLL</sequence>
<name>A0AAN6Q471_9PEZI</name>
<keyword evidence="10" id="KW-1185">Reference proteome</keyword>
<keyword evidence="4 5" id="KW-0413">Isomerase</keyword>
<dbReference type="Gene3D" id="2.70.98.10">
    <property type="match status" value="1"/>
</dbReference>
<comment type="function">
    <text evidence="5">Catalyzes the interconversion between the alpha and beta anomers from at least three hexose 6-phosphate sugars (Glc6P, Gal6P, and Man6P).</text>
</comment>
<evidence type="ECO:0000313" key="10">
    <source>
        <dbReference type="Proteomes" id="UP001305647"/>
    </source>
</evidence>
<evidence type="ECO:0000256" key="2">
    <source>
        <dbReference type="ARBA" id="ARBA00005866"/>
    </source>
</evidence>
<dbReference type="PIRSF" id="PIRSF016020">
    <property type="entry name" value="PHexose_mutarotase"/>
    <property type="match status" value="1"/>
</dbReference>
<accession>A0AAN6Q471</accession>
<feature type="active site" evidence="6">
    <location>
        <position position="307"/>
    </location>
</feature>
<feature type="active site" evidence="6">
    <location>
        <position position="196"/>
    </location>
</feature>
<evidence type="ECO:0000256" key="7">
    <source>
        <dbReference type="PIRSR" id="PIRSR016020-2"/>
    </source>
</evidence>
<dbReference type="EC" id="5.1.3.15" evidence="3 5"/>
<dbReference type="CDD" id="cd09020">
    <property type="entry name" value="D-hex-6-P-epi_like"/>
    <property type="match status" value="1"/>
</dbReference>
<dbReference type="InterPro" id="IPR011013">
    <property type="entry name" value="Gal_mutarotase_sf_dom"/>
</dbReference>
<gene>
    <name evidence="9" type="ORF">N658DRAFT_497114</name>
</gene>
<dbReference type="Proteomes" id="UP001305647">
    <property type="component" value="Unassembled WGS sequence"/>
</dbReference>
<reference evidence="9" key="1">
    <citation type="journal article" date="2023" name="Mol. Phylogenet. Evol.">
        <title>Genome-scale phylogeny and comparative genomics of the fungal order Sordariales.</title>
        <authorList>
            <person name="Hensen N."/>
            <person name="Bonometti L."/>
            <person name="Westerberg I."/>
            <person name="Brannstrom I.O."/>
            <person name="Guillou S."/>
            <person name="Cros-Aarteil S."/>
            <person name="Calhoun S."/>
            <person name="Haridas S."/>
            <person name="Kuo A."/>
            <person name="Mondo S."/>
            <person name="Pangilinan J."/>
            <person name="Riley R."/>
            <person name="LaButti K."/>
            <person name="Andreopoulos B."/>
            <person name="Lipzen A."/>
            <person name="Chen C."/>
            <person name="Yan M."/>
            <person name="Daum C."/>
            <person name="Ng V."/>
            <person name="Clum A."/>
            <person name="Steindorff A."/>
            <person name="Ohm R.A."/>
            <person name="Martin F."/>
            <person name="Silar P."/>
            <person name="Natvig D.O."/>
            <person name="Lalanne C."/>
            <person name="Gautier V."/>
            <person name="Ament-Velasquez S.L."/>
            <person name="Kruys A."/>
            <person name="Hutchinson M.I."/>
            <person name="Powell A.J."/>
            <person name="Barry K."/>
            <person name="Miller A.N."/>
            <person name="Grigoriev I.V."/>
            <person name="Debuchy R."/>
            <person name="Gladieux P."/>
            <person name="Hiltunen Thoren M."/>
            <person name="Johannesson H."/>
        </authorList>
    </citation>
    <scope>NUCLEOTIDE SEQUENCE</scope>
    <source>
        <strain evidence="9">CBS 757.83</strain>
    </source>
</reference>
<evidence type="ECO:0000256" key="6">
    <source>
        <dbReference type="PIRSR" id="PIRSR016020-1"/>
    </source>
</evidence>
<dbReference type="InterPro" id="IPR008183">
    <property type="entry name" value="Aldose_1/G6P_1-epimerase"/>
</dbReference>
<dbReference type="GO" id="GO:0047938">
    <property type="term" value="F:glucose-6-phosphate 1-epimerase activity"/>
    <property type="evidence" value="ECO:0007669"/>
    <property type="project" value="UniProtKB-UniRule"/>
</dbReference>
<dbReference type="GO" id="GO:0030246">
    <property type="term" value="F:carbohydrate binding"/>
    <property type="evidence" value="ECO:0007669"/>
    <property type="project" value="UniProtKB-UniRule"/>
</dbReference>
<proteinExistence type="inferred from homology"/>
<dbReference type="PANTHER" id="PTHR11122">
    <property type="entry name" value="APOSPORY-ASSOCIATED PROTEIN C-RELATED"/>
    <property type="match status" value="1"/>
</dbReference>
<evidence type="ECO:0000313" key="9">
    <source>
        <dbReference type="EMBL" id="KAK4100666.1"/>
    </source>
</evidence>
<evidence type="ECO:0000256" key="3">
    <source>
        <dbReference type="ARBA" id="ARBA00012083"/>
    </source>
</evidence>
<feature type="binding site" evidence="7">
    <location>
        <position position="109"/>
    </location>
    <ligand>
        <name>substrate</name>
    </ligand>
</feature>
<evidence type="ECO:0000256" key="8">
    <source>
        <dbReference type="SAM" id="MobiDB-lite"/>
    </source>
</evidence>
<comment type="caution">
    <text evidence="9">The sequence shown here is derived from an EMBL/GenBank/DDBJ whole genome shotgun (WGS) entry which is preliminary data.</text>
</comment>
<dbReference type="EMBL" id="MU863639">
    <property type="protein sequence ID" value="KAK4100666.1"/>
    <property type="molecule type" value="Genomic_DNA"/>
</dbReference>
<dbReference type="InterPro" id="IPR014718">
    <property type="entry name" value="GH-type_carb-bd"/>
</dbReference>